<evidence type="ECO:0000256" key="1">
    <source>
        <dbReference type="SAM" id="Phobius"/>
    </source>
</evidence>
<keyword evidence="1" id="KW-0472">Membrane</keyword>
<keyword evidence="1" id="KW-0812">Transmembrane</keyword>
<evidence type="ECO:0000313" key="3">
    <source>
        <dbReference type="Proteomes" id="UP001165378"/>
    </source>
</evidence>
<dbReference type="EMBL" id="JAKFHA010000003">
    <property type="protein sequence ID" value="MCF2527142.1"/>
    <property type="molecule type" value="Genomic_DNA"/>
</dbReference>
<sequence length="151" mass="15416">MSPPFVLWREAAIAYLAPALSAGAAGLATGQTGLAIAAVTSIAGTSGLVAAVVGRWLERGGRPRRWTLATPTPALAALLAAVAAILAGAVGWFAGAWLPAHAGAPDAAWLTRLRIDLPLSAVLATVIITSRWRGVRKRANALANRPEGVRG</sequence>
<feature type="transmembrane region" description="Helical" evidence="1">
    <location>
        <begin position="74"/>
        <end position="95"/>
    </location>
</feature>
<organism evidence="2 3">
    <name type="scientific">Yinghuangia soli</name>
    <dbReference type="NCBI Taxonomy" id="2908204"/>
    <lineage>
        <taxon>Bacteria</taxon>
        <taxon>Bacillati</taxon>
        <taxon>Actinomycetota</taxon>
        <taxon>Actinomycetes</taxon>
        <taxon>Kitasatosporales</taxon>
        <taxon>Streptomycetaceae</taxon>
        <taxon>Yinghuangia</taxon>
    </lineage>
</organism>
<feature type="transmembrane region" description="Helical" evidence="1">
    <location>
        <begin position="115"/>
        <end position="132"/>
    </location>
</feature>
<keyword evidence="1" id="KW-1133">Transmembrane helix</keyword>
<gene>
    <name evidence="2" type="ORF">LZ495_07915</name>
</gene>
<evidence type="ECO:0000313" key="2">
    <source>
        <dbReference type="EMBL" id="MCF2527142.1"/>
    </source>
</evidence>
<dbReference type="AlphaFoldDB" id="A0AA41PZ52"/>
<keyword evidence="3" id="KW-1185">Reference proteome</keyword>
<proteinExistence type="predicted"/>
<feature type="transmembrane region" description="Helical" evidence="1">
    <location>
        <begin position="34"/>
        <end position="53"/>
    </location>
</feature>
<dbReference type="RefSeq" id="WP_235051521.1">
    <property type="nucleotide sequence ID" value="NZ_JAKFHA010000003.1"/>
</dbReference>
<protein>
    <submittedName>
        <fullName evidence="2">Uncharacterized protein</fullName>
    </submittedName>
</protein>
<dbReference type="Proteomes" id="UP001165378">
    <property type="component" value="Unassembled WGS sequence"/>
</dbReference>
<accession>A0AA41PZ52</accession>
<comment type="caution">
    <text evidence="2">The sequence shown here is derived from an EMBL/GenBank/DDBJ whole genome shotgun (WGS) entry which is preliminary data.</text>
</comment>
<reference evidence="2" key="1">
    <citation type="submission" date="2022-01" db="EMBL/GenBank/DDBJ databases">
        <title>Genome-Based Taxonomic Classification of the Phylum Actinobacteria.</title>
        <authorList>
            <person name="Gao Y."/>
        </authorList>
    </citation>
    <scope>NUCLEOTIDE SEQUENCE</scope>
    <source>
        <strain evidence="2">KLBMP 8922</strain>
    </source>
</reference>
<name>A0AA41PZ52_9ACTN</name>